<proteinExistence type="inferred from homology"/>
<dbReference type="InterPro" id="IPR012349">
    <property type="entry name" value="Split_barrel_FMN-bd"/>
</dbReference>
<evidence type="ECO:0000256" key="2">
    <source>
        <dbReference type="ARBA" id="ARBA00022630"/>
    </source>
</evidence>
<dbReference type="InterPro" id="IPR002563">
    <property type="entry name" value="Flavin_Rdtase-like_dom"/>
</dbReference>
<dbReference type="Gene3D" id="2.30.110.10">
    <property type="entry name" value="Electron Transport, Fmn-binding Protein, Chain A"/>
    <property type="match status" value="1"/>
</dbReference>
<name>A0A7V1CYQ2_9GAMM</name>
<comment type="similarity">
    <text evidence="4">Belongs to the flavoredoxin family.</text>
</comment>
<evidence type="ECO:0000259" key="5">
    <source>
        <dbReference type="SMART" id="SM00903"/>
    </source>
</evidence>
<feature type="domain" description="Flavin reductase like" evidence="5">
    <location>
        <begin position="20"/>
        <end position="174"/>
    </location>
</feature>
<reference evidence="6" key="1">
    <citation type="journal article" date="2020" name="mSystems">
        <title>Genome- and Community-Level Interaction Insights into Carbon Utilization and Element Cycling Functions of Hydrothermarchaeota in Hydrothermal Sediment.</title>
        <authorList>
            <person name="Zhou Z."/>
            <person name="Liu Y."/>
            <person name="Xu W."/>
            <person name="Pan J."/>
            <person name="Luo Z.H."/>
            <person name="Li M."/>
        </authorList>
    </citation>
    <scope>NUCLEOTIDE SEQUENCE [LARGE SCALE GENOMIC DNA]</scope>
    <source>
        <strain evidence="6">HyVt-346</strain>
    </source>
</reference>
<dbReference type="PANTHER" id="PTHR33798:SF5">
    <property type="entry name" value="FLAVIN REDUCTASE LIKE DOMAIN-CONTAINING PROTEIN"/>
    <property type="match status" value="1"/>
</dbReference>
<comment type="caution">
    <text evidence="6">The sequence shown here is derived from an EMBL/GenBank/DDBJ whole genome shotgun (WGS) entry which is preliminary data.</text>
</comment>
<dbReference type="GO" id="GO:0016646">
    <property type="term" value="F:oxidoreductase activity, acting on the CH-NH group of donors, NAD or NADP as acceptor"/>
    <property type="evidence" value="ECO:0007669"/>
    <property type="project" value="UniProtKB-ARBA"/>
</dbReference>
<dbReference type="SUPFAM" id="SSF50475">
    <property type="entry name" value="FMN-binding split barrel"/>
    <property type="match status" value="1"/>
</dbReference>
<organism evidence="6">
    <name type="scientific">Pseudoalteromonas prydzensis</name>
    <dbReference type="NCBI Taxonomy" id="182141"/>
    <lineage>
        <taxon>Bacteria</taxon>
        <taxon>Pseudomonadati</taxon>
        <taxon>Pseudomonadota</taxon>
        <taxon>Gammaproteobacteria</taxon>
        <taxon>Alteromonadales</taxon>
        <taxon>Pseudoalteromonadaceae</taxon>
        <taxon>Pseudoalteromonas</taxon>
    </lineage>
</organism>
<evidence type="ECO:0000256" key="3">
    <source>
        <dbReference type="ARBA" id="ARBA00022643"/>
    </source>
</evidence>
<keyword evidence="2" id="KW-0285">Flavoprotein</keyword>
<dbReference type="GO" id="GO:0010181">
    <property type="term" value="F:FMN binding"/>
    <property type="evidence" value="ECO:0007669"/>
    <property type="project" value="InterPro"/>
</dbReference>
<dbReference type="RefSeq" id="WP_304182123.1">
    <property type="nucleotide sequence ID" value="NZ_DRGM01000108.1"/>
</dbReference>
<dbReference type="Pfam" id="PF01613">
    <property type="entry name" value="Flavin_Reduct"/>
    <property type="match status" value="1"/>
</dbReference>
<evidence type="ECO:0000256" key="1">
    <source>
        <dbReference type="ARBA" id="ARBA00001917"/>
    </source>
</evidence>
<dbReference type="EMBL" id="DRGM01000108">
    <property type="protein sequence ID" value="HEA16766.1"/>
    <property type="molecule type" value="Genomic_DNA"/>
</dbReference>
<evidence type="ECO:0000256" key="4">
    <source>
        <dbReference type="ARBA" id="ARBA00038054"/>
    </source>
</evidence>
<evidence type="ECO:0000313" key="6">
    <source>
        <dbReference type="EMBL" id="HEA16766.1"/>
    </source>
</evidence>
<dbReference type="Proteomes" id="UP000886188">
    <property type="component" value="Unassembled WGS sequence"/>
</dbReference>
<protein>
    <submittedName>
        <fullName evidence="6">Flavin reductase family protein</fullName>
    </submittedName>
</protein>
<accession>A0A7V1CYQ2</accession>
<keyword evidence="3" id="KW-0288">FMN</keyword>
<dbReference type="PANTHER" id="PTHR33798">
    <property type="entry name" value="FLAVOPROTEIN OXYGENASE"/>
    <property type="match status" value="1"/>
</dbReference>
<comment type="cofactor">
    <cofactor evidence="1">
        <name>FMN</name>
        <dbReference type="ChEBI" id="CHEBI:58210"/>
    </cofactor>
</comment>
<dbReference type="SMART" id="SM00903">
    <property type="entry name" value="Flavin_Reduct"/>
    <property type="match status" value="1"/>
</dbReference>
<dbReference type="AlphaFoldDB" id="A0A7V1CYQ2"/>
<gene>
    <name evidence="6" type="ORF">ENH88_10035</name>
</gene>
<sequence length="203" mass="21645">MYFDLTDPDEQKGAYSKLVGGITPRPIAWISTLSADGVANIAPYSFFTVASVNPPVLSVTQVNPSDNKNKDTLNNLLATQECVINVVSHELVEQMNQSCANFPSQVSEFAAVGIAATASKLVKPLSVAAAKVRYECRLREVITISAQPAGGKMMLLDIVGVYIDDSVLVDGYIDSALLNTVGKMGGNDFATTQALFSLARPEL</sequence>